<evidence type="ECO:0000256" key="4">
    <source>
        <dbReference type="ARBA" id="ARBA00004769"/>
    </source>
</evidence>
<dbReference type="UniPathway" id="UPA00060">
    <property type="reaction ID" value="UER00138"/>
</dbReference>
<evidence type="ECO:0000256" key="5">
    <source>
        <dbReference type="ARBA" id="ARBA00022977"/>
    </source>
</evidence>
<evidence type="ECO:0000256" key="1">
    <source>
        <dbReference type="ARBA" id="ARBA00000151"/>
    </source>
</evidence>
<dbReference type="SUPFAM" id="SSF53613">
    <property type="entry name" value="Ribokinase-like"/>
    <property type="match status" value="1"/>
</dbReference>
<dbReference type="GO" id="GO:0009228">
    <property type="term" value="P:thiamine biosynthetic process"/>
    <property type="evidence" value="ECO:0007669"/>
    <property type="project" value="UniProtKB-KW"/>
</dbReference>
<dbReference type="PANTHER" id="PTHR20858:SF17">
    <property type="entry name" value="HYDROXYMETHYLPYRIMIDINE_PHOSPHOMETHYLPYRIMIDINE KINASE THI20-RELATED"/>
    <property type="match status" value="1"/>
</dbReference>
<accession>A0A3E1IRV8</accession>
<gene>
    <name evidence="8" type="ORF">AXE76_03625</name>
</gene>
<keyword evidence="9" id="KW-1185">Reference proteome</keyword>
<dbReference type="AlphaFoldDB" id="A0A3E1IRV8"/>
<dbReference type="NCBIfam" id="TIGR00097">
    <property type="entry name" value="HMP-P_kinase"/>
    <property type="match status" value="1"/>
</dbReference>
<dbReference type="GO" id="GO:0008972">
    <property type="term" value="F:phosphomethylpyrimidine kinase activity"/>
    <property type="evidence" value="ECO:0007669"/>
    <property type="project" value="UniProtKB-EC"/>
</dbReference>
<dbReference type="GO" id="GO:0005829">
    <property type="term" value="C:cytosol"/>
    <property type="evidence" value="ECO:0007669"/>
    <property type="project" value="TreeGrafter"/>
</dbReference>
<comment type="catalytic activity">
    <reaction evidence="1">
        <text>4-amino-5-hydroxymethyl-2-methylpyrimidine + ATP = 4-amino-2-methyl-5-(phosphooxymethyl)pyrimidine + ADP + H(+)</text>
        <dbReference type="Rhea" id="RHEA:23096"/>
        <dbReference type="ChEBI" id="CHEBI:15378"/>
        <dbReference type="ChEBI" id="CHEBI:16892"/>
        <dbReference type="ChEBI" id="CHEBI:30616"/>
        <dbReference type="ChEBI" id="CHEBI:58354"/>
        <dbReference type="ChEBI" id="CHEBI:456216"/>
        <dbReference type="EC" id="2.7.1.49"/>
    </reaction>
</comment>
<comment type="pathway">
    <text evidence="4">Cofactor biosynthesis; thiamine diphosphate biosynthesis; 4-amino-2-methyl-5-diphosphomethylpyrimidine from 5-amino-1-(5-phospho-D-ribosyl)imidazole: step 3/3.</text>
</comment>
<keyword evidence="8" id="KW-0418">Kinase</keyword>
<protein>
    <submittedName>
        <fullName evidence="8">Hydroxymethylpyrimidine/phosphomethylpyrimidine kinase</fullName>
    </submittedName>
</protein>
<evidence type="ECO:0000259" key="7">
    <source>
        <dbReference type="Pfam" id="PF08543"/>
    </source>
</evidence>
<dbReference type="Pfam" id="PF08543">
    <property type="entry name" value="Phos_pyr_kin"/>
    <property type="match status" value="1"/>
</dbReference>
<evidence type="ECO:0000256" key="2">
    <source>
        <dbReference type="ARBA" id="ARBA00000565"/>
    </source>
</evidence>
<evidence type="ECO:0000313" key="8">
    <source>
        <dbReference type="EMBL" id="RFD75732.1"/>
    </source>
</evidence>
<evidence type="ECO:0000256" key="3">
    <source>
        <dbReference type="ARBA" id="ARBA00003848"/>
    </source>
</evidence>
<dbReference type="Proteomes" id="UP000258888">
    <property type="component" value="Unassembled WGS sequence"/>
</dbReference>
<feature type="region of interest" description="Disordered" evidence="6">
    <location>
        <begin position="282"/>
        <end position="316"/>
    </location>
</feature>
<comment type="caution">
    <text evidence="8">The sequence shown here is derived from an EMBL/GenBank/DDBJ whole genome shotgun (WGS) entry which is preliminary data.</text>
</comment>
<dbReference type="InterPro" id="IPR013749">
    <property type="entry name" value="PM/HMP-P_kinase-1"/>
</dbReference>
<dbReference type="InterPro" id="IPR004399">
    <property type="entry name" value="HMP/HMP-P_kinase_dom"/>
</dbReference>
<organism evidence="8 9">
    <name type="scientific">Gardnerella vaginalis</name>
    <dbReference type="NCBI Taxonomy" id="2702"/>
    <lineage>
        <taxon>Bacteria</taxon>
        <taxon>Bacillati</taxon>
        <taxon>Actinomycetota</taxon>
        <taxon>Actinomycetes</taxon>
        <taxon>Bifidobacteriales</taxon>
        <taxon>Bifidobacteriaceae</taxon>
        <taxon>Gardnerella</taxon>
    </lineage>
</organism>
<keyword evidence="5" id="KW-0784">Thiamine biosynthesis</keyword>
<proteinExistence type="predicted"/>
<dbReference type="PANTHER" id="PTHR20858">
    <property type="entry name" value="PHOSPHOMETHYLPYRIMIDINE KINASE"/>
    <property type="match status" value="1"/>
</dbReference>
<name>A0A3E1IRV8_GARVA</name>
<feature type="domain" description="Pyridoxamine kinase/Phosphomethylpyrimidine kinase" evidence="7">
    <location>
        <begin position="33"/>
        <end position="278"/>
    </location>
</feature>
<evidence type="ECO:0000256" key="6">
    <source>
        <dbReference type="SAM" id="MobiDB-lite"/>
    </source>
</evidence>
<dbReference type="Gene3D" id="3.40.1190.20">
    <property type="match status" value="1"/>
</dbReference>
<feature type="compositionally biased region" description="Basic and acidic residues" evidence="6">
    <location>
        <begin position="289"/>
        <end position="298"/>
    </location>
</feature>
<sequence length="316" mass="33422">MAQSSAQPAQHAQSHTQQSNPIIPRVLSVAGTDPTGGAGIQADLKSIMAAGGYGMCIPTNLVAQNTCEVREVFTPPVSFFRTQLSCVYDDVTVDALKIGMLGCAEYIEAMRDWMRDNPVPVSVLDPVMISTSGKRLLEESAENAMRNFISCVDVVTPNVPELAALCESSVAENFEEACNQARKLAAKNSVVVIVKGGHLTGEDVGNTAVFPDGYAQHVTSERVETSTTHGTGCSLSSALATKIGLALREGKNLSDHDTVMRALEWSTAWLREAIAAGSVLHVGRGSEGGGERGGERGGKHGHGPVNHSVRILQQTV</sequence>
<comment type="function">
    <text evidence="3">Catalyzes the phosphorylation of hydroxymethylpyrimidine phosphate (HMP-P) to HMP-PP, and of HMP to HMP-P.</text>
</comment>
<evidence type="ECO:0000313" key="9">
    <source>
        <dbReference type="Proteomes" id="UP000258888"/>
    </source>
</evidence>
<dbReference type="GO" id="GO:0008902">
    <property type="term" value="F:hydroxymethylpyrimidine kinase activity"/>
    <property type="evidence" value="ECO:0007669"/>
    <property type="project" value="UniProtKB-EC"/>
</dbReference>
<reference evidence="8 9" key="1">
    <citation type="submission" date="2016-02" db="EMBL/GenBank/DDBJ databases">
        <title>Gardnerella vaginalis Subgroups Defined by cpn60 Sequencing and Sialidase Activity in Isolates from Canada, Belgium and Kenya.</title>
        <authorList>
            <person name="Schellenberg J."/>
            <person name="Paramel Jayaprakash T."/>
            <person name="Withana Gamage N."/>
            <person name="Patterson M.H."/>
            <person name="Vaneechoutte M."/>
            <person name="Hill J.E."/>
        </authorList>
    </citation>
    <scope>NUCLEOTIDE SEQUENCE [LARGE SCALE GENOMIC DNA]</scope>
    <source>
        <strain evidence="8 9">N160</strain>
    </source>
</reference>
<keyword evidence="8" id="KW-0808">Transferase</keyword>
<dbReference type="GO" id="GO:0009229">
    <property type="term" value="P:thiamine diphosphate biosynthetic process"/>
    <property type="evidence" value="ECO:0007669"/>
    <property type="project" value="UniProtKB-UniPathway"/>
</dbReference>
<dbReference type="InterPro" id="IPR029056">
    <property type="entry name" value="Ribokinase-like"/>
</dbReference>
<dbReference type="EMBL" id="LSLH01000001">
    <property type="protein sequence ID" value="RFD75732.1"/>
    <property type="molecule type" value="Genomic_DNA"/>
</dbReference>
<dbReference type="CDD" id="cd01169">
    <property type="entry name" value="HMPP_kinase"/>
    <property type="match status" value="1"/>
</dbReference>
<comment type="catalytic activity">
    <reaction evidence="2">
        <text>4-amino-2-methyl-5-(phosphooxymethyl)pyrimidine + ATP = 4-amino-2-methyl-5-(diphosphooxymethyl)pyrimidine + ADP</text>
        <dbReference type="Rhea" id="RHEA:19893"/>
        <dbReference type="ChEBI" id="CHEBI:30616"/>
        <dbReference type="ChEBI" id="CHEBI:57841"/>
        <dbReference type="ChEBI" id="CHEBI:58354"/>
        <dbReference type="ChEBI" id="CHEBI:456216"/>
        <dbReference type="EC" id="2.7.4.7"/>
    </reaction>
</comment>